<evidence type="ECO:0000256" key="1">
    <source>
        <dbReference type="SAM" id="MobiDB-lite"/>
    </source>
</evidence>
<accession>A0A8B8C1J1</accession>
<evidence type="ECO:0000313" key="2">
    <source>
        <dbReference type="Proteomes" id="UP000694844"/>
    </source>
</evidence>
<evidence type="ECO:0000313" key="3">
    <source>
        <dbReference type="RefSeq" id="XP_022308916.1"/>
    </source>
</evidence>
<name>A0A8B8C1J1_CRAVI</name>
<dbReference type="GeneID" id="111114747"/>
<feature type="region of interest" description="Disordered" evidence="1">
    <location>
        <begin position="1"/>
        <end position="29"/>
    </location>
</feature>
<dbReference type="OrthoDB" id="6063244at2759"/>
<keyword evidence="2" id="KW-1185">Reference proteome</keyword>
<reference evidence="3" key="1">
    <citation type="submission" date="2025-08" db="UniProtKB">
        <authorList>
            <consortium name="RefSeq"/>
        </authorList>
    </citation>
    <scope>IDENTIFICATION</scope>
    <source>
        <tissue evidence="3">Whole sample</tissue>
    </source>
</reference>
<proteinExistence type="predicted"/>
<dbReference type="RefSeq" id="XP_022308916.1">
    <property type="nucleotide sequence ID" value="XM_022453208.1"/>
</dbReference>
<dbReference type="Proteomes" id="UP000694844">
    <property type="component" value="Chromosome 9"/>
</dbReference>
<dbReference type="PANTHER" id="PTHR35558:SF1">
    <property type="entry name" value="ENDONUCLEASE_EXONUCLEASE_PHOSPHATASE DOMAIN-CONTAINING PROTEIN"/>
    <property type="match status" value="1"/>
</dbReference>
<dbReference type="AlphaFoldDB" id="A0A8B8C1J1"/>
<dbReference type="KEGG" id="cvn:111114747"/>
<organism evidence="2 3">
    <name type="scientific">Crassostrea virginica</name>
    <name type="common">Eastern oyster</name>
    <dbReference type="NCBI Taxonomy" id="6565"/>
    <lineage>
        <taxon>Eukaryota</taxon>
        <taxon>Metazoa</taxon>
        <taxon>Spiralia</taxon>
        <taxon>Lophotrochozoa</taxon>
        <taxon>Mollusca</taxon>
        <taxon>Bivalvia</taxon>
        <taxon>Autobranchia</taxon>
        <taxon>Pteriomorphia</taxon>
        <taxon>Ostreida</taxon>
        <taxon>Ostreoidea</taxon>
        <taxon>Ostreidae</taxon>
        <taxon>Crassostrea</taxon>
    </lineage>
</organism>
<protein>
    <submittedName>
        <fullName evidence="3">Uncharacterized protein LOC111114747 isoform X1</fullName>
    </submittedName>
</protein>
<dbReference type="PANTHER" id="PTHR35558">
    <property type="entry name" value="SGNH_HYDRO DOMAIN-CONTAINING PROTEIN"/>
    <property type="match status" value="1"/>
</dbReference>
<sequence>MPPKKKPRMTRATTPAPKNRSKRTARNQEPILDSIGTVNVQAQTQAVQTPETAATQIPHQVGDVVTCATTSSLDQRGDAGNVFETPPLVESVNALMSCNISHALKSKILNSQYFDLALLLDNTSLSNDSLRKIYFNQKGELVTGEGDKASNKITTIEKWTDAFIIYCSIYASAHPTSVQGLFKYMRDVRMGAARGGGSMGWKKYDEQFRMRRSINPLISWADIDTELWLMFIHSSQTHSPATGGQNQHFTNNKCFDYNFKGFCSRISCQYLHRCIKCSGGHPMLSCFYDIGNLPQQSSTQFANKTVRGGFTQGSSFPAPARQVGQIVSQQQRFFRAQNPARPFNPQGLRPSRNMVPRAHPSKVPAAYKVFGILPRQKCCILH</sequence>
<gene>
    <name evidence="3" type="primary">LOC111114747</name>
</gene>